<dbReference type="AlphaFoldDB" id="A0A523UQY8"/>
<dbReference type="EMBL" id="SOJN01000103">
    <property type="protein sequence ID" value="TET44934.1"/>
    <property type="molecule type" value="Genomic_DNA"/>
</dbReference>
<proteinExistence type="predicted"/>
<evidence type="ECO:0000313" key="2">
    <source>
        <dbReference type="Proteomes" id="UP000315525"/>
    </source>
</evidence>
<organism evidence="1 2">
    <name type="scientific">candidate division TA06 bacterium</name>
    <dbReference type="NCBI Taxonomy" id="2250710"/>
    <lineage>
        <taxon>Bacteria</taxon>
        <taxon>Bacteria division TA06</taxon>
    </lineage>
</organism>
<dbReference type="InterPro" id="IPR043733">
    <property type="entry name" value="DUF5677"/>
</dbReference>
<reference evidence="1 2" key="1">
    <citation type="submission" date="2019-03" db="EMBL/GenBank/DDBJ databases">
        <title>Metabolic potential of uncultured bacteria and archaea associated with petroleum seepage in deep-sea sediments.</title>
        <authorList>
            <person name="Dong X."/>
            <person name="Hubert C."/>
        </authorList>
    </citation>
    <scope>NUCLEOTIDE SEQUENCE [LARGE SCALE GENOMIC DNA]</scope>
    <source>
        <strain evidence="1">E44_bin18</strain>
    </source>
</reference>
<accession>A0A523UQY8</accession>
<protein>
    <submittedName>
        <fullName evidence="1">Uncharacterized protein</fullName>
    </submittedName>
</protein>
<gene>
    <name evidence="1" type="ORF">E3J62_09005</name>
</gene>
<dbReference type="Pfam" id="PF18928">
    <property type="entry name" value="DUF5677"/>
    <property type="match status" value="1"/>
</dbReference>
<name>A0A523UQY8_UNCT6</name>
<evidence type="ECO:0000313" key="1">
    <source>
        <dbReference type="EMBL" id="TET44934.1"/>
    </source>
</evidence>
<comment type="caution">
    <text evidence="1">The sequence shown here is derived from an EMBL/GenBank/DDBJ whole genome shotgun (WGS) entry which is preliminary data.</text>
</comment>
<dbReference type="Proteomes" id="UP000315525">
    <property type="component" value="Unassembled WGS sequence"/>
</dbReference>
<sequence length="268" mass="31628">MLARKELRRRIAREMKGVLGPTRKLLATANNMRKILSTKRLIKEDMEKSKLVVAFMFAEAYALFTSVKQLCEQGMSHTASIVLRSMIELVIYLKYLRQEDNEERAERFFYWAHKEKYKFMNKFPSYFSDTQKKAIKNSYESVKRLYVMTDRRGNSTPARHWHCFRSIEKLAESVDLVSEYGAYGHLSMNVHISPAHLLGRIRNLRIEYDPFFDPGMLRENLVMNFTYFLCVCRETNDIYSLGKSEVLDKFVEQQNHFRRGWENLGDGA</sequence>